<dbReference type="GeneID" id="78254132"/>
<dbReference type="PROSITE" id="PS51257">
    <property type="entry name" value="PROKAR_LIPOPROTEIN"/>
    <property type="match status" value="1"/>
</dbReference>
<dbReference type="KEGG" id="aal:EP13_04180"/>
<dbReference type="Pfam" id="PF09832">
    <property type="entry name" value="DUF2059"/>
    <property type="match status" value="1"/>
</dbReference>
<keyword evidence="1" id="KW-0732">Signal</keyword>
<feature type="signal peptide" evidence="1">
    <location>
        <begin position="1"/>
        <end position="20"/>
    </location>
</feature>
<dbReference type="AlphaFoldDB" id="A0A075NTM8"/>
<dbReference type="Proteomes" id="UP000056090">
    <property type="component" value="Chromosome"/>
</dbReference>
<dbReference type="RefSeq" id="WP_044056150.1">
    <property type="nucleotide sequence ID" value="NZ_CBCSKJ010000001.1"/>
</dbReference>
<gene>
    <name evidence="3" type="ORF">EP13_04180</name>
</gene>
<evidence type="ECO:0000256" key="1">
    <source>
        <dbReference type="SAM" id="SignalP"/>
    </source>
</evidence>
<dbReference type="eggNOG" id="COG3184">
    <property type="taxonomic scope" value="Bacteria"/>
</dbReference>
<accession>A0A075NTM8</accession>
<feature type="domain" description="DUF2059" evidence="2">
    <location>
        <begin position="89"/>
        <end position="145"/>
    </location>
</feature>
<evidence type="ECO:0000313" key="4">
    <source>
        <dbReference type="Proteomes" id="UP000056090"/>
    </source>
</evidence>
<reference evidence="3 4" key="1">
    <citation type="submission" date="2014-06" db="EMBL/GenBank/DDBJ databases">
        <title>Genomes of Alteromonas australica, a world apart.</title>
        <authorList>
            <person name="Gonzaga A."/>
            <person name="Lopez-Perez M."/>
            <person name="Rodriguez-Valera F."/>
        </authorList>
    </citation>
    <scope>NUCLEOTIDE SEQUENCE [LARGE SCALE GENOMIC DNA]</scope>
    <source>
        <strain evidence="3 4">H 17</strain>
    </source>
</reference>
<keyword evidence="4" id="KW-1185">Reference proteome</keyword>
<name>A0A075NTM8_9ALTE</name>
<dbReference type="InterPro" id="IPR018637">
    <property type="entry name" value="DUF2059"/>
</dbReference>
<proteinExistence type="predicted"/>
<protein>
    <recommendedName>
        <fullName evidence="2">DUF2059 domain-containing protein</fullName>
    </recommendedName>
</protein>
<organism evidence="3 4">
    <name type="scientific">Alteromonas australica</name>
    <dbReference type="NCBI Taxonomy" id="589873"/>
    <lineage>
        <taxon>Bacteria</taxon>
        <taxon>Pseudomonadati</taxon>
        <taxon>Pseudomonadota</taxon>
        <taxon>Gammaproteobacteria</taxon>
        <taxon>Alteromonadales</taxon>
        <taxon>Alteromonadaceae</taxon>
        <taxon>Alteromonas/Salinimonas group</taxon>
        <taxon>Alteromonas</taxon>
    </lineage>
</organism>
<sequence length="166" mass="19171">MKIKSLLITILLATSCYSYADSESKQAKLNELVNVMDMDSMVEQMYSQMEAMMQNMSTQLRVQPSEQEIFDDYYSQMVLIMNEEMSWAKMEPLIVNIYDNNFTEKEINDILAFYKTETGQSLLLKMPAVMQESMQISQTLMQASIPKIQELAKNLSEDLAKSRNSQ</sequence>
<evidence type="ECO:0000313" key="3">
    <source>
        <dbReference type="EMBL" id="AIF97959.1"/>
    </source>
</evidence>
<feature type="chain" id="PRO_5001707853" description="DUF2059 domain-containing protein" evidence="1">
    <location>
        <begin position="21"/>
        <end position="166"/>
    </location>
</feature>
<dbReference type="EMBL" id="CP008849">
    <property type="protein sequence ID" value="AIF97959.1"/>
    <property type="molecule type" value="Genomic_DNA"/>
</dbReference>
<evidence type="ECO:0000259" key="2">
    <source>
        <dbReference type="Pfam" id="PF09832"/>
    </source>
</evidence>